<keyword evidence="4" id="KW-1185">Reference proteome</keyword>
<feature type="compositionally biased region" description="Acidic residues" evidence="2">
    <location>
        <begin position="86"/>
        <end position="100"/>
    </location>
</feature>
<dbReference type="eggNOG" id="KOG2076">
    <property type="taxonomic scope" value="Eukaryota"/>
</dbReference>
<dbReference type="AlphaFoldDB" id="B4N5T4"/>
<dbReference type="InterPro" id="IPR011990">
    <property type="entry name" value="TPR-like_helical_dom_sf"/>
</dbReference>
<evidence type="ECO:0000313" key="4">
    <source>
        <dbReference type="Proteomes" id="UP000007798"/>
    </source>
</evidence>
<gene>
    <name evidence="3" type="primary">Dwil\GK17935</name>
    <name evidence="3" type="ORF">Dwil_GK17935</name>
</gene>
<dbReference type="STRING" id="7260.B4N5T4"/>
<dbReference type="Pfam" id="PF13181">
    <property type="entry name" value="TPR_8"/>
    <property type="match status" value="2"/>
</dbReference>
<proteinExistence type="predicted"/>
<dbReference type="GO" id="GO:0006383">
    <property type="term" value="P:transcription by RNA polymerase III"/>
    <property type="evidence" value="ECO:0007669"/>
    <property type="project" value="InterPro"/>
</dbReference>
<dbReference type="PANTHER" id="PTHR23082">
    <property type="entry name" value="TRANSCRIPTION INITIATION FACTOR IIIC TFIIIC , POLYPEPTIDE 3-RELATED"/>
    <property type="match status" value="1"/>
</dbReference>
<dbReference type="OrthoDB" id="151490at2759"/>
<name>B4N5T4_DROWI</name>
<organism evidence="3 4">
    <name type="scientific">Drosophila willistoni</name>
    <name type="common">Fruit fly</name>
    <dbReference type="NCBI Taxonomy" id="7260"/>
    <lineage>
        <taxon>Eukaryota</taxon>
        <taxon>Metazoa</taxon>
        <taxon>Ecdysozoa</taxon>
        <taxon>Arthropoda</taxon>
        <taxon>Hexapoda</taxon>
        <taxon>Insecta</taxon>
        <taxon>Pterygota</taxon>
        <taxon>Neoptera</taxon>
        <taxon>Endopterygota</taxon>
        <taxon>Diptera</taxon>
        <taxon>Brachycera</taxon>
        <taxon>Muscomorpha</taxon>
        <taxon>Ephydroidea</taxon>
        <taxon>Drosophilidae</taxon>
        <taxon>Drosophila</taxon>
        <taxon>Sophophora</taxon>
    </lineage>
</organism>
<dbReference type="SMART" id="SM00028">
    <property type="entry name" value="TPR"/>
    <property type="match status" value="5"/>
</dbReference>
<dbReference type="Proteomes" id="UP000007798">
    <property type="component" value="Unassembled WGS sequence"/>
</dbReference>
<feature type="repeat" description="TPR" evidence="1">
    <location>
        <begin position="223"/>
        <end position="256"/>
    </location>
</feature>
<evidence type="ECO:0008006" key="5">
    <source>
        <dbReference type="Google" id="ProtNLM"/>
    </source>
</evidence>
<dbReference type="HOGENOM" id="CLU_002391_1_1_1"/>
<feature type="compositionally biased region" description="Gly residues" evidence="2">
    <location>
        <begin position="133"/>
        <end position="144"/>
    </location>
</feature>
<feature type="region of interest" description="Disordered" evidence="2">
    <location>
        <begin position="82"/>
        <end position="147"/>
    </location>
</feature>
<dbReference type="Gene3D" id="1.25.40.10">
    <property type="entry name" value="Tetratricopeptide repeat domain"/>
    <property type="match status" value="3"/>
</dbReference>
<dbReference type="InParanoid" id="B4N5T4"/>
<dbReference type="PANTHER" id="PTHR23082:SF0">
    <property type="entry name" value="GENERAL TRANSCRIPTION FACTOR 3C POLYPEPTIDE 3"/>
    <property type="match status" value="1"/>
</dbReference>
<keyword evidence="1" id="KW-0802">TPR repeat</keyword>
<reference evidence="3 4" key="1">
    <citation type="journal article" date="2007" name="Nature">
        <title>Evolution of genes and genomes on the Drosophila phylogeny.</title>
        <authorList>
            <consortium name="Drosophila 12 Genomes Consortium"/>
            <person name="Clark A.G."/>
            <person name="Eisen M.B."/>
            <person name="Smith D.R."/>
            <person name="Bergman C.M."/>
            <person name="Oliver B."/>
            <person name="Markow T.A."/>
            <person name="Kaufman T.C."/>
            <person name="Kellis M."/>
            <person name="Gelbart W."/>
            <person name="Iyer V.N."/>
            <person name="Pollard D.A."/>
            <person name="Sackton T.B."/>
            <person name="Larracuente A.M."/>
            <person name="Singh N.D."/>
            <person name="Abad J.P."/>
            <person name="Abt D.N."/>
            <person name="Adryan B."/>
            <person name="Aguade M."/>
            <person name="Akashi H."/>
            <person name="Anderson W.W."/>
            <person name="Aquadro C.F."/>
            <person name="Ardell D.H."/>
            <person name="Arguello R."/>
            <person name="Artieri C.G."/>
            <person name="Barbash D.A."/>
            <person name="Barker D."/>
            <person name="Barsanti P."/>
            <person name="Batterham P."/>
            <person name="Batzoglou S."/>
            <person name="Begun D."/>
            <person name="Bhutkar A."/>
            <person name="Blanco E."/>
            <person name="Bosak S.A."/>
            <person name="Bradley R.K."/>
            <person name="Brand A.D."/>
            <person name="Brent M.R."/>
            <person name="Brooks A.N."/>
            <person name="Brown R.H."/>
            <person name="Butlin R.K."/>
            <person name="Caggese C."/>
            <person name="Calvi B.R."/>
            <person name="Bernardo de Carvalho A."/>
            <person name="Caspi A."/>
            <person name="Castrezana S."/>
            <person name="Celniker S.E."/>
            <person name="Chang J.L."/>
            <person name="Chapple C."/>
            <person name="Chatterji S."/>
            <person name="Chinwalla A."/>
            <person name="Civetta A."/>
            <person name="Clifton S.W."/>
            <person name="Comeron J.M."/>
            <person name="Costello J.C."/>
            <person name="Coyne J.A."/>
            <person name="Daub J."/>
            <person name="David R.G."/>
            <person name="Delcher A.L."/>
            <person name="Delehaunty K."/>
            <person name="Do C.B."/>
            <person name="Ebling H."/>
            <person name="Edwards K."/>
            <person name="Eickbush T."/>
            <person name="Evans J.D."/>
            <person name="Filipski A."/>
            <person name="Findeiss S."/>
            <person name="Freyhult E."/>
            <person name="Fulton L."/>
            <person name="Fulton R."/>
            <person name="Garcia A.C."/>
            <person name="Gardiner A."/>
            <person name="Garfield D.A."/>
            <person name="Garvin B.E."/>
            <person name="Gibson G."/>
            <person name="Gilbert D."/>
            <person name="Gnerre S."/>
            <person name="Godfrey J."/>
            <person name="Good R."/>
            <person name="Gotea V."/>
            <person name="Gravely B."/>
            <person name="Greenberg A.J."/>
            <person name="Griffiths-Jones S."/>
            <person name="Gross S."/>
            <person name="Guigo R."/>
            <person name="Gustafson E.A."/>
            <person name="Haerty W."/>
            <person name="Hahn M.W."/>
            <person name="Halligan D.L."/>
            <person name="Halpern A.L."/>
            <person name="Halter G.M."/>
            <person name="Han M.V."/>
            <person name="Heger A."/>
            <person name="Hillier L."/>
            <person name="Hinrichs A.S."/>
            <person name="Holmes I."/>
            <person name="Hoskins R.A."/>
            <person name="Hubisz M.J."/>
            <person name="Hultmark D."/>
            <person name="Huntley M.A."/>
            <person name="Jaffe D.B."/>
            <person name="Jagadeeshan S."/>
            <person name="Jeck W.R."/>
            <person name="Johnson J."/>
            <person name="Jones C.D."/>
            <person name="Jordan W.C."/>
            <person name="Karpen G.H."/>
            <person name="Kataoka E."/>
            <person name="Keightley P.D."/>
            <person name="Kheradpour P."/>
            <person name="Kirkness E.F."/>
            <person name="Koerich L.B."/>
            <person name="Kristiansen K."/>
            <person name="Kudrna D."/>
            <person name="Kulathinal R.J."/>
            <person name="Kumar S."/>
            <person name="Kwok R."/>
            <person name="Lander E."/>
            <person name="Langley C.H."/>
            <person name="Lapoint R."/>
            <person name="Lazzaro B.P."/>
            <person name="Lee S.J."/>
            <person name="Levesque L."/>
            <person name="Li R."/>
            <person name="Lin C.F."/>
            <person name="Lin M.F."/>
            <person name="Lindblad-Toh K."/>
            <person name="Llopart A."/>
            <person name="Long M."/>
            <person name="Low L."/>
            <person name="Lozovsky E."/>
            <person name="Lu J."/>
            <person name="Luo M."/>
            <person name="Machado C.A."/>
            <person name="Makalowski W."/>
            <person name="Marzo M."/>
            <person name="Matsuda M."/>
            <person name="Matzkin L."/>
            <person name="McAllister B."/>
            <person name="McBride C.S."/>
            <person name="McKernan B."/>
            <person name="McKernan K."/>
            <person name="Mendez-Lago M."/>
            <person name="Minx P."/>
            <person name="Mollenhauer M.U."/>
            <person name="Montooth K."/>
            <person name="Mount S.M."/>
            <person name="Mu X."/>
            <person name="Myers E."/>
            <person name="Negre B."/>
            <person name="Newfeld S."/>
            <person name="Nielsen R."/>
            <person name="Noor M.A."/>
            <person name="O'Grady P."/>
            <person name="Pachter L."/>
            <person name="Papaceit M."/>
            <person name="Parisi M.J."/>
            <person name="Parisi M."/>
            <person name="Parts L."/>
            <person name="Pedersen J.S."/>
            <person name="Pesole G."/>
            <person name="Phillippy A.M."/>
            <person name="Ponting C.P."/>
            <person name="Pop M."/>
            <person name="Porcelli D."/>
            <person name="Powell J.R."/>
            <person name="Prohaska S."/>
            <person name="Pruitt K."/>
            <person name="Puig M."/>
            <person name="Quesneville H."/>
            <person name="Ram K.R."/>
            <person name="Rand D."/>
            <person name="Rasmussen M.D."/>
            <person name="Reed L.K."/>
            <person name="Reenan R."/>
            <person name="Reily A."/>
            <person name="Remington K.A."/>
            <person name="Rieger T.T."/>
            <person name="Ritchie M.G."/>
            <person name="Robin C."/>
            <person name="Rogers Y.H."/>
            <person name="Rohde C."/>
            <person name="Rozas J."/>
            <person name="Rubenfield M.J."/>
            <person name="Ruiz A."/>
            <person name="Russo S."/>
            <person name="Salzberg S.L."/>
            <person name="Sanchez-Gracia A."/>
            <person name="Saranga D.J."/>
            <person name="Sato H."/>
            <person name="Schaeffer S.W."/>
            <person name="Schatz M.C."/>
            <person name="Schlenke T."/>
            <person name="Schwartz R."/>
            <person name="Segarra C."/>
            <person name="Singh R.S."/>
            <person name="Sirot L."/>
            <person name="Sirota M."/>
            <person name="Sisneros N.B."/>
            <person name="Smith C.D."/>
            <person name="Smith T.F."/>
            <person name="Spieth J."/>
            <person name="Stage D.E."/>
            <person name="Stark A."/>
            <person name="Stephan W."/>
            <person name="Strausberg R.L."/>
            <person name="Strempel S."/>
            <person name="Sturgill D."/>
            <person name="Sutton G."/>
            <person name="Sutton G.G."/>
            <person name="Tao W."/>
            <person name="Teichmann S."/>
            <person name="Tobari Y.N."/>
            <person name="Tomimura Y."/>
            <person name="Tsolas J.M."/>
            <person name="Valente V.L."/>
            <person name="Venter E."/>
            <person name="Venter J.C."/>
            <person name="Vicario S."/>
            <person name="Vieira F.G."/>
            <person name="Vilella A.J."/>
            <person name="Villasante A."/>
            <person name="Walenz B."/>
            <person name="Wang J."/>
            <person name="Wasserman M."/>
            <person name="Watts T."/>
            <person name="Wilson D."/>
            <person name="Wilson R.K."/>
            <person name="Wing R.A."/>
            <person name="Wolfner M.F."/>
            <person name="Wong A."/>
            <person name="Wong G.K."/>
            <person name="Wu C.I."/>
            <person name="Wu G."/>
            <person name="Yamamoto D."/>
            <person name="Yang H.P."/>
            <person name="Yang S.P."/>
            <person name="Yorke J.A."/>
            <person name="Yoshida K."/>
            <person name="Zdobnov E."/>
            <person name="Zhang P."/>
            <person name="Zhang Y."/>
            <person name="Zimin A.V."/>
            <person name="Baldwin J."/>
            <person name="Abdouelleil A."/>
            <person name="Abdulkadir J."/>
            <person name="Abebe A."/>
            <person name="Abera B."/>
            <person name="Abreu J."/>
            <person name="Acer S.C."/>
            <person name="Aftuck L."/>
            <person name="Alexander A."/>
            <person name="An P."/>
            <person name="Anderson E."/>
            <person name="Anderson S."/>
            <person name="Arachi H."/>
            <person name="Azer M."/>
            <person name="Bachantsang P."/>
            <person name="Barry A."/>
            <person name="Bayul T."/>
            <person name="Berlin A."/>
            <person name="Bessette D."/>
            <person name="Bloom T."/>
            <person name="Blye J."/>
            <person name="Boguslavskiy L."/>
            <person name="Bonnet C."/>
            <person name="Boukhgalter B."/>
            <person name="Bourzgui I."/>
            <person name="Brown A."/>
            <person name="Cahill P."/>
            <person name="Channer S."/>
            <person name="Cheshatsang Y."/>
            <person name="Chuda L."/>
            <person name="Citroen M."/>
            <person name="Collymore A."/>
            <person name="Cooke P."/>
            <person name="Costello M."/>
            <person name="D'Aco K."/>
            <person name="Daza R."/>
            <person name="De Haan G."/>
            <person name="DeGray S."/>
            <person name="DeMaso C."/>
            <person name="Dhargay N."/>
            <person name="Dooley K."/>
            <person name="Dooley E."/>
            <person name="Doricent M."/>
            <person name="Dorje P."/>
            <person name="Dorjee K."/>
            <person name="Dupes A."/>
            <person name="Elong R."/>
            <person name="Falk J."/>
            <person name="Farina A."/>
            <person name="Faro S."/>
            <person name="Ferguson D."/>
            <person name="Fisher S."/>
            <person name="Foley C.D."/>
            <person name="Franke A."/>
            <person name="Friedrich D."/>
            <person name="Gadbois L."/>
            <person name="Gearin G."/>
            <person name="Gearin C.R."/>
            <person name="Giannoukos G."/>
            <person name="Goode T."/>
            <person name="Graham J."/>
            <person name="Grandbois E."/>
            <person name="Grewal S."/>
            <person name="Gyaltsen K."/>
            <person name="Hafez N."/>
            <person name="Hagos B."/>
            <person name="Hall J."/>
            <person name="Henson C."/>
            <person name="Hollinger A."/>
            <person name="Honan T."/>
            <person name="Huard M.D."/>
            <person name="Hughes L."/>
            <person name="Hurhula B."/>
            <person name="Husby M.E."/>
            <person name="Kamat A."/>
            <person name="Kanga B."/>
            <person name="Kashin S."/>
            <person name="Khazanovich D."/>
            <person name="Kisner P."/>
            <person name="Lance K."/>
            <person name="Lara M."/>
            <person name="Lee W."/>
            <person name="Lennon N."/>
            <person name="Letendre F."/>
            <person name="LeVine R."/>
            <person name="Lipovsky A."/>
            <person name="Liu X."/>
            <person name="Liu J."/>
            <person name="Liu S."/>
            <person name="Lokyitsang T."/>
            <person name="Lokyitsang Y."/>
            <person name="Lubonja R."/>
            <person name="Lui A."/>
            <person name="MacDonald P."/>
            <person name="Magnisalis V."/>
            <person name="Maru K."/>
            <person name="Matthews C."/>
            <person name="McCusker W."/>
            <person name="McDonough S."/>
            <person name="Mehta T."/>
            <person name="Meldrim J."/>
            <person name="Meneus L."/>
            <person name="Mihai O."/>
            <person name="Mihalev A."/>
            <person name="Mihova T."/>
            <person name="Mittelman R."/>
            <person name="Mlenga V."/>
            <person name="Montmayeur A."/>
            <person name="Mulrain L."/>
            <person name="Navidi A."/>
            <person name="Naylor J."/>
            <person name="Negash T."/>
            <person name="Nguyen T."/>
            <person name="Nguyen N."/>
            <person name="Nicol R."/>
            <person name="Norbu C."/>
            <person name="Norbu N."/>
            <person name="Novod N."/>
            <person name="O'Neill B."/>
            <person name="Osman S."/>
            <person name="Markiewicz E."/>
            <person name="Oyono O.L."/>
            <person name="Patti C."/>
            <person name="Phunkhang P."/>
            <person name="Pierre F."/>
            <person name="Priest M."/>
            <person name="Raghuraman S."/>
            <person name="Rege F."/>
            <person name="Reyes R."/>
            <person name="Rise C."/>
            <person name="Rogov P."/>
            <person name="Ross K."/>
            <person name="Ryan E."/>
            <person name="Settipalli S."/>
            <person name="Shea T."/>
            <person name="Sherpa N."/>
            <person name="Shi L."/>
            <person name="Shih D."/>
            <person name="Sparrow T."/>
            <person name="Spaulding J."/>
            <person name="Stalker J."/>
            <person name="Stange-Thomann N."/>
            <person name="Stavropoulos S."/>
            <person name="Stone C."/>
            <person name="Strader C."/>
            <person name="Tesfaye S."/>
            <person name="Thomson T."/>
            <person name="Thoulutsang Y."/>
            <person name="Thoulutsang D."/>
            <person name="Topham K."/>
            <person name="Topping I."/>
            <person name="Tsamla T."/>
            <person name="Vassiliev H."/>
            <person name="Vo A."/>
            <person name="Wangchuk T."/>
            <person name="Wangdi T."/>
            <person name="Weiand M."/>
            <person name="Wilkinson J."/>
            <person name="Wilson A."/>
            <person name="Yadav S."/>
            <person name="Young G."/>
            <person name="Yu Q."/>
            <person name="Zembek L."/>
            <person name="Zhong D."/>
            <person name="Zimmer A."/>
            <person name="Zwirko Z."/>
            <person name="Jaffe D.B."/>
            <person name="Alvarez P."/>
            <person name="Brockman W."/>
            <person name="Butler J."/>
            <person name="Chin C."/>
            <person name="Gnerre S."/>
            <person name="Grabherr M."/>
            <person name="Kleber M."/>
            <person name="Mauceli E."/>
            <person name="MacCallum I."/>
        </authorList>
    </citation>
    <scope>NUCLEOTIDE SEQUENCE [LARGE SCALE GENOMIC DNA]</scope>
    <source>
        <strain evidence="4">Tucson 14030-0811.24</strain>
    </source>
</reference>
<dbReference type="InterPro" id="IPR039340">
    <property type="entry name" value="Tfc4/TFIIIC-102/Sfc4"/>
</dbReference>
<dbReference type="FunCoup" id="B4N5T4">
    <property type="interactions" value="1604"/>
</dbReference>
<protein>
    <recommendedName>
        <fullName evidence="5">General transcription factor 3C polypeptide 3</fullName>
    </recommendedName>
</protein>
<dbReference type="SUPFAM" id="SSF48452">
    <property type="entry name" value="TPR-like"/>
    <property type="match status" value="3"/>
</dbReference>
<evidence type="ECO:0000313" key="3">
    <source>
        <dbReference type="EMBL" id="EDW79723.2"/>
    </source>
</evidence>
<sequence length="896" mass="102383">MDQQPAGEDSNNSNEVEIEEIDCSNVPEGELAQFQETEPLRVVDIIDTVADDDDDEEEEEGALIKRYVQGVQCLEFPDFCTKFEPGDDDDDVEGETEEETPIASTSYQAEVKALAKKRKQHQRQSVEDSKAGTSGGASSGGGAKTVGRRSQLSPALLGLMGEANLSFVYGRYETAERICMEIIRQNPLASEPFYTLAEIYENRDEVKFLHFSTLAAHLNPQDRDMWIRISDLLVQQGNMARARLIFTKAIKVLPKEYLLRMRKAQLLEKMGETNAAMFTYLKMIPLMPVDEWITCLNTAKNVARFFHVLEKYSIALQAMNGAYEVCGSRFQLEDLNIYMELLILNKQYVKVLHCLRERTQLQLETQPDESPDLIYFCDIPDDYVPELRSKLCVSLVHMGAHHLFGYLIQNLQEHITLTVERVELYMDVTEALMQEHKYAEAIALMRPITDGETFECPAFVWLRQADCLRQLNRTNEAIQCYARVVELAPFCYEAKFTLSALLKQQGRNEEAVQALEQSAEAESEGQPLHARLLYERCVMLQQIGRIEEFLDVGYVLLGRHSIKLKNREEMLAAANGGSAYNTESLKAILQMRSLAAGEQQDQLAETSRKDTDAAAAPSHDLTIKDEYDLFLELVSTAFRHGKQSAIERICFAMVTTKRFTPYHHEIERIMILACYFNHDCPIGFSYLRELIAKQPTEVNLWNLLSLLVQQGDEVRYFRYIRRLLHRHPHGTSQMRLFLGHYHLNCSSYKYALNVYVPLLRENPHPLVALSIAVVFNQLALQKKVLRKTAAVAQAVAFAQRYRELRSSSDASSTKAEDCAVQQEIFYNIGRIYHQANILHLAVEYYEKALAVKHPLIEKHPNILGLQHEVAFNLHLIYRASGNNRKARQCLMRYCVV</sequence>
<dbReference type="InterPro" id="IPR019734">
    <property type="entry name" value="TPR_rpt"/>
</dbReference>
<accession>B4N5T4</accession>
<evidence type="ECO:0000256" key="1">
    <source>
        <dbReference type="PROSITE-ProRule" id="PRU00339"/>
    </source>
</evidence>
<dbReference type="GO" id="GO:0000127">
    <property type="term" value="C:transcription factor TFIIIC complex"/>
    <property type="evidence" value="ECO:0007669"/>
    <property type="project" value="TreeGrafter"/>
</dbReference>
<dbReference type="EMBL" id="CH964154">
    <property type="protein sequence ID" value="EDW79723.2"/>
    <property type="molecule type" value="Genomic_DNA"/>
</dbReference>
<evidence type="ECO:0000256" key="2">
    <source>
        <dbReference type="SAM" id="MobiDB-lite"/>
    </source>
</evidence>
<dbReference type="PROSITE" id="PS50005">
    <property type="entry name" value="TPR"/>
    <property type="match status" value="2"/>
</dbReference>
<feature type="repeat" description="TPR" evidence="1">
    <location>
        <begin position="822"/>
        <end position="855"/>
    </location>
</feature>
<dbReference type="Pfam" id="PF13432">
    <property type="entry name" value="TPR_16"/>
    <property type="match status" value="1"/>
</dbReference>